<evidence type="ECO:0000256" key="6">
    <source>
        <dbReference type="SAM" id="Phobius"/>
    </source>
</evidence>
<keyword evidence="5" id="KW-0443">Lipid metabolism</keyword>
<keyword evidence="7" id="KW-0732">Signal</keyword>
<dbReference type="InterPro" id="IPR004552">
    <property type="entry name" value="AGP_acyltrans"/>
</dbReference>
<dbReference type="GO" id="GO:0003841">
    <property type="term" value="F:1-acylglycerol-3-phosphate O-acyltransferase activity"/>
    <property type="evidence" value="ECO:0007669"/>
    <property type="project" value="UniProtKB-UniRule"/>
</dbReference>
<comment type="similarity">
    <text evidence="2 5">Belongs to the 1-acyl-sn-glycerol-3-phosphate acyltransferase family.</text>
</comment>
<name>A0A7F5R8D0_AGRPL</name>
<feature type="transmembrane region" description="Helical" evidence="6">
    <location>
        <begin position="31"/>
        <end position="50"/>
    </location>
</feature>
<accession>A0A7F5R8D0</accession>
<dbReference type="NCBIfam" id="TIGR00530">
    <property type="entry name" value="AGP_acyltrn"/>
    <property type="match status" value="1"/>
</dbReference>
<evidence type="ECO:0000256" key="4">
    <source>
        <dbReference type="ARBA" id="ARBA00023315"/>
    </source>
</evidence>
<dbReference type="Proteomes" id="UP000192223">
    <property type="component" value="Unplaced"/>
</dbReference>
<keyword evidence="5" id="KW-0444">Lipid biosynthesis</keyword>
<proteinExistence type="inferred from homology"/>
<dbReference type="GO" id="GO:0016020">
    <property type="term" value="C:membrane"/>
    <property type="evidence" value="ECO:0007669"/>
    <property type="project" value="InterPro"/>
</dbReference>
<feature type="transmembrane region" description="Helical" evidence="6">
    <location>
        <begin position="123"/>
        <end position="141"/>
    </location>
</feature>
<dbReference type="Pfam" id="PF01553">
    <property type="entry name" value="Acyltransferase"/>
    <property type="match status" value="1"/>
</dbReference>
<dbReference type="RefSeq" id="XP_025832221.1">
    <property type="nucleotide sequence ID" value="XM_025976436.1"/>
</dbReference>
<dbReference type="SUPFAM" id="SSF69593">
    <property type="entry name" value="Glycerol-3-phosphate (1)-acyltransferase"/>
    <property type="match status" value="1"/>
</dbReference>
<feature type="signal peptide" evidence="7">
    <location>
        <begin position="1"/>
        <end position="23"/>
    </location>
</feature>
<dbReference type="RefSeq" id="XP_025832220.1">
    <property type="nucleotide sequence ID" value="XM_025976435.1"/>
</dbReference>
<evidence type="ECO:0000313" key="10">
    <source>
        <dbReference type="RefSeq" id="XP_025832220.1"/>
    </source>
</evidence>
<dbReference type="OrthoDB" id="202234at2759"/>
<evidence type="ECO:0000256" key="5">
    <source>
        <dbReference type="RuleBase" id="RU361267"/>
    </source>
</evidence>
<keyword evidence="6" id="KW-0472">Membrane</keyword>
<gene>
    <name evidence="10 11" type="primary">LOC108735992</name>
</gene>
<comment type="pathway">
    <text evidence="1">Phospholipid metabolism; CDP-diacylglycerol biosynthesis; CDP-diacylglycerol from sn-glycerol 3-phosphate: step 2/3.</text>
</comment>
<evidence type="ECO:0000259" key="8">
    <source>
        <dbReference type="SMART" id="SM00563"/>
    </source>
</evidence>
<keyword evidence="5" id="KW-0594">Phospholipid biosynthesis</keyword>
<evidence type="ECO:0000256" key="7">
    <source>
        <dbReference type="SAM" id="SignalP"/>
    </source>
</evidence>
<keyword evidence="6" id="KW-1133">Transmembrane helix</keyword>
<organism evidence="9 10">
    <name type="scientific">Agrilus planipennis</name>
    <name type="common">Emerald ash borer</name>
    <name type="synonym">Agrilus marcopoli</name>
    <dbReference type="NCBI Taxonomy" id="224129"/>
    <lineage>
        <taxon>Eukaryota</taxon>
        <taxon>Metazoa</taxon>
        <taxon>Ecdysozoa</taxon>
        <taxon>Arthropoda</taxon>
        <taxon>Hexapoda</taxon>
        <taxon>Insecta</taxon>
        <taxon>Pterygota</taxon>
        <taxon>Neoptera</taxon>
        <taxon>Endopterygota</taxon>
        <taxon>Coleoptera</taxon>
        <taxon>Polyphaga</taxon>
        <taxon>Elateriformia</taxon>
        <taxon>Buprestoidea</taxon>
        <taxon>Buprestidae</taxon>
        <taxon>Agrilinae</taxon>
        <taxon>Agrilus</taxon>
    </lineage>
</organism>
<dbReference type="InterPro" id="IPR002123">
    <property type="entry name" value="Plipid/glycerol_acylTrfase"/>
</dbReference>
<sequence length="273" mass="31196">MSCFDSFLLLFLLLLALYKSSQFFRYACKFAFYFVYISTASIILMPYFALSPCNVNNLIVASYVSRYISSVFGIKWNLKGKKFLSDDSPCVIVSNHQSAVDVLGMFDIWPIMGRCAPVGKRELLYIFPFGLAAWLAGLVFINRREPSQAKSQMNQAALWAKKEKIKLWIFPEGTRRDTGKIDEFKKGAFYTAIYAQLPILPVVFSNYYFLNSREKRFDPGEVIITVLPPIPTEGMTVNDLEKLMSQTRTAMENALFEANKEVRELANIRANIK</sequence>
<dbReference type="PANTHER" id="PTHR10434">
    <property type="entry name" value="1-ACYL-SN-GLYCEROL-3-PHOSPHATE ACYLTRANSFERASE"/>
    <property type="match status" value="1"/>
</dbReference>
<dbReference type="GO" id="GO:0006654">
    <property type="term" value="P:phosphatidic acid biosynthetic process"/>
    <property type="evidence" value="ECO:0007669"/>
    <property type="project" value="TreeGrafter"/>
</dbReference>
<feature type="chain" id="PRO_5044657258" description="1-acyl-sn-glycerol-3-phosphate acyltransferase" evidence="7">
    <location>
        <begin position="24"/>
        <end position="273"/>
    </location>
</feature>
<keyword evidence="6" id="KW-0812">Transmembrane</keyword>
<dbReference type="PANTHER" id="PTHR10434:SF11">
    <property type="entry name" value="1-ACYL-SN-GLYCEROL-3-PHOSPHATE ACYLTRANSFERASE"/>
    <property type="match status" value="1"/>
</dbReference>
<dbReference type="EC" id="2.3.1.51" evidence="5"/>
<dbReference type="CDD" id="cd07989">
    <property type="entry name" value="LPLAT_AGPAT-like"/>
    <property type="match status" value="1"/>
</dbReference>
<evidence type="ECO:0000256" key="2">
    <source>
        <dbReference type="ARBA" id="ARBA00008655"/>
    </source>
</evidence>
<dbReference type="GO" id="GO:0005783">
    <property type="term" value="C:endoplasmic reticulum"/>
    <property type="evidence" value="ECO:0007669"/>
    <property type="project" value="TreeGrafter"/>
</dbReference>
<keyword evidence="9" id="KW-1185">Reference proteome</keyword>
<comment type="catalytic activity">
    <reaction evidence="5">
        <text>a 1-acyl-sn-glycero-3-phosphate + an acyl-CoA = a 1,2-diacyl-sn-glycero-3-phosphate + CoA</text>
        <dbReference type="Rhea" id="RHEA:19709"/>
        <dbReference type="ChEBI" id="CHEBI:57287"/>
        <dbReference type="ChEBI" id="CHEBI:57970"/>
        <dbReference type="ChEBI" id="CHEBI:58342"/>
        <dbReference type="ChEBI" id="CHEBI:58608"/>
        <dbReference type="EC" id="2.3.1.51"/>
    </reaction>
</comment>
<evidence type="ECO:0000313" key="11">
    <source>
        <dbReference type="RefSeq" id="XP_025832221.1"/>
    </source>
</evidence>
<reference evidence="10 11" key="1">
    <citation type="submission" date="2025-04" db="UniProtKB">
        <authorList>
            <consortium name="RefSeq"/>
        </authorList>
    </citation>
    <scope>IDENTIFICATION</scope>
    <source>
        <tissue evidence="10 11">Entire body</tissue>
    </source>
</reference>
<dbReference type="GeneID" id="108735992"/>
<dbReference type="AlphaFoldDB" id="A0A7F5R8D0"/>
<keyword evidence="5" id="KW-1208">Phospholipid metabolism</keyword>
<keyword evidence="4 5" id="KW-0012">Acyltransferase</keyword>
<dbReference type="KEGG" id="apln:108735992"/>
<comment type="domain">
    <text evidence="5">The HXXXXD motif is essential for acyltransferase activity and may constitute the binding site for the phosphate moiety of the glycerol-3-phosphate.</text>
</comment>
<feature type="transmembrane region" description="Helical" evidence="6">
    <location>
        <begin position="188"/>
        <end position="210"/>
    </location>
</feature>
<evidence type="ECO:0000256" key="1">
    <source>
        <dbReference type="ARBA" id="ARBA00004728"/>
    </source>
</evidence>
<evidence type="ECO:0000256" key="3">
    <source>
        <dbReference type="ARBA" id="ARBA00022679"/>
    </source>
</evidence>
<protein>
    <recommendedName>
        <fullName evidence="5">1-acyl-sn-glycerol-3-phosphate acyltransferase</fullName>
        <ecNumber evidence="5">2.3.1.51</ecNumber>
    </recommendedName>
</protein>
<feature type="domain" description="Phospholipid/glycerol acyltransferase" evidence="8">
    <location>
        <begin position="90"/>
        <end position="207"/>
    </location>
</feature>
<dbReference type="SMART" id="SM00563">
    <property type="entry name" value="PlsC"/>
    <property type="match status" value="1"/>
</dbReference>
<evidence type="ECO:0000313" key="9">
    <source>
        <dbReference type="Proteomes" id="UP000192223"/>
    </source>
</evidence>
<keyword evidence="3 5" id="KW-0808">Transferase</keyword>